<organism evidence="1 2">
    <name type="scientific">Pistacia integerrima</name>
    <dbReference type="NCBI Taxonomy" id="434235"/>
    <lineage>
        <taxon>Eukaryota</taxon>
        <taxon>Viridiplantae</taxon>
        <taxon>Streptophyta</taxon>
        <taxon>Embryophyta</taxon>
        <taxon>Tracheophyta</taxon>
        <taxon>Spermatophyta</taxon>
        <taxon>Magnoliopsida</taxon>
        <taxon>eudicotyledons</taxon>
        <taxon>Gunneridae</taxon>
        <taxon>Pentapetalae</taxon>
        <taxon>rosids</taxon>
        <taxon>malvids</taxon>
        <taxon>Sapindales</taxon>
        <taxon>Anacardiaceae</taxon>
        <taxon>Pistacia</taxon>
    </lineage>
</organism>
<proteinExistence type="predicted"/>
<evidence type="ECO:0000313" key="1">
    <source>
        <dbReference type="EMBL" id="KAJ0007847.1"/>
    </source>
</evidence>
<sequence length="253" mass="27302">MEIVVGRGGCMVARGWGRGGCVVARVGLGWGRGGGAWWLGWAGLGSWWCVVARLGLCGVDRVRGGSGWVAWWLGWAGRVGVVVVRGGSGGLVWGRSDAWWLGVAAWWLGWAGLGSWWCVGARVGLCGVDRVRAGSGWLRGGSGWAGFGLTVWERWTSDRVLELIDPVLEGLPSKEMLIRYVNIALLCVEENAEDRPPMNDAISMLTNESLPLRPPNQPAFVHVRSRVLNDIPRSSNPDKCSANEVTLSTVAAR</sequence>
<accession>A0ACC0X010</accession>
<keyword evidence="2" id="KW-1185">Reference proteome</keyword>
<protein>
    <submittedName>
        <fullName evidence="1">Uncharacterized protein</fullName>
    </submittedName>
</protein>
<comment type="caution">
    <text evidence="1">The sequence shown here is derived from an EMBL/GenBank/DDBJ whole genome shotgun (WGS) entry which is preliminary data.</text>
</comment>
<evidence type="ECO:0000313" key="2">
    <source>
        <dbReference type="Proteomes" id="UP001163603"/>
    </source>
</evidence>
<dbReference type="Proteomes" id="UP001163603">
    <property type="component" value="Chromosome 15"/>
</dbReference>
<dbReference type="EMBL" id="CM047750">
    <property type="protein sequence ID" value="KAJ0007847.1"/>
    <property type="molecule type" value="Genomic_DNA"/>
</dbReference>
<reference evidence="2" key="1">
    <citation type="journal article" date="2023" name="G3 (Bethesda)">
        <title>Genome assembly and association tests identify interacting loci associated with vigor, precocity, and sex in interspecific pistachio rootstocks.</title>
        <authorList>
            <person name="Palmer W."/>
            <person name="Jacygrad E."/>
            <person name="Sagayaradj S."/>
            <person name="Cavanaugh K."/>
            <person name="Han R."/>
            <person name="Bertier L."/>
            <person name="Beede B."/>
            <person name="Kafkas S."/>
            <person name="Golino D."/>
            <person name="Preece J."/>
            <person name="Michelmore R."/>
        </authorList>
    </citation>
    <scope>NUCLEOTIDE SEQUENCE [LARGE SCALE GENOMIC DNA]</scope>
</reference>
<name>A0ACC0X010_9ROSI</name>
<gene>
    <name evidence="1" type="ORF">Pint_30286</name>
</gene>